<gene>
    <name evidence="2" type="ORF">MAG551_02408</name>
</gene>
<evidence type="ECO:0000313" key="2">
    <source>
        <dbReference type="EMBL" id="MBS1259338.1"/>
    </source>
</evidence>
<dbReference type="EMBL" id="JAANXD010000089">
    <property type="protein sequence ID" value="MBS1259338.1"/>
    <property type="molecule type" value="Genomic_DNA"/>
</dbReference>
<proteinExistence type="predicted"/>
<comment type="caution">
    <text evidence="2">The sequence shown here is derived from an EMBL/GenBank/DDBJ whole genome shotgun (WGS) entry which is preliminary data.</text>
</comment>
<dbReference type="AlphaFoldDB" id="A0A941W4X9"/>
<organism evidence="2 3">
    <name type="scientific">Candidatus Scalindua arabica</name>
    <dbReference type="NCBI Taxonomy" id="1127984"/>
    <lineage>
        <taxon>Bacteria</taxon>
        <taxon>Pseudomonadati</taxon>
        <taxon>Planctomycetota</taxon>
        <taxon>Candidatus Brocadiia</taxon>
        <taxon>Candidatus Brocadiales</taxon>
        <taxon>Candidatus Scalinduaceae</taxon>
        <taxon>Candidatus Scalindua</taxon>
    </lineage>
</organism>
<reference evidence="2" key="1">
    <citation type="journal article" date="2021" name="ISME J.">
        <title>Fine-scale metabolic discontinuity in a stratified prokaryote microbiome of a Red Sea deep halocline.</title>
        <authorList>
            <person name="Michoud G."/>
            <person name="Ngugi D.K."/>
            <person name="Barozzi A."/>
            <person name="Merlino G."/>
            <person name="Calleja M.L."/>
            <person name="Delgado-Huertas A."/>
            <person name="Moran X.A.G."/>
            <person name="Daffonchio D."/>
        </authorList>
    </citation>
    <scope>NUCLEOTIDE SEQUENCE</scope>
    <source>
        <strain evidence="2">SuakinDeep_MAG55_1</strain>
    </source>
</reference>
<dbReference type="Proteomes" id="UP000722750">
    <property type="component" value="Unassembled WGS sequence"/>
</dbReference>
<feature type="region of interest" description="Disordered" evidence="1">
    <location>
        <begin position="1"/>
        <end position="21"/>
    </location>
</feature>
<evidence type="ECO:0000256" key="1">
    <source>
        <dbReference type="SAM" id="MobiDB-lite"/>
    </source>
</evidence>
<name>A0A941W4X9_9BACT</name>
<sequence>MKKVTSKSKEGDKSSEFYNDLNKRRNLKEQLQYESNMVKNNSLEILDEFEKLEDEIIE</sequence>
<protein>
    <submittedName>
        <fullName evidence="2">Uncharacterized protein</fullName>
    </submittedName>
</protein>
<accession>A0A941W4X9</accession>
<evidence type="ECO:0000313" key="3">
    <source>
        <dbReference type="Proteomes" id="UP000722750"/>
    </source>
</evidence>